<evidence type="ECO:0000256" key="4">
    <source>
        <dbReference type="ARBA" id="ARBA00022989"/>
    </source>
</evidence>
<evidence type="ECO:0000313" key="8">
    <source>
        <dbReference type="EMBL" id="MDP4540078.1"/>
    </source>
</evidence>
<evidence type="ECO:0000256" key="1">
    <source>
        <dbReference type="ARBA" id="ARBA00004167"/>
    </source>
</evidence>
<dbReference type="Pfam" id="PF03743">
    <property type="entry name" value="TrbI"/>
    <property type="match status" value="1"/>
</dbReference>
<gene>
    <name evidence="8" type="ORF">Q9K01_10615</name>
</gene>
<accession>A0ABT9H9T0</accession>
<comment type="similarity">
    <text evidence="2">Belongs to the TrbI/VirB10 family.</text>
</comment>
<dbReference type="Gene3D" id="2.40.128.260">
    <property type="entry name" value="Type IV secretion system, VirB10/TraB/TrbI"/>
    <property type="match status" value="1"/>
</dbReference>
<keyword evidence="4 7" id="KW-1133">Transmembrane helix</keyword>
<feature type="region of interest" description="Disordered" evidence="6">
    <location>
        <begin position="124"/>
        <end position="143"/>
    </location>
</feature>
<sequence>MKLAMRMPPKSGISGPANDVDPRDDADAEIIDLAQRNSFPAVAARKGRSEGVGMVAGIALVAALGAVTLWSMNSARVAEPEGIGSAQPAPQAAAAPVPVAAPLTAEAAAPVPMAPPAPYADPAPSPVYSAPPQSMPASNPYSSPTLVFDSGSSAATLQAGPTAAGEAAATSATGNSASDFASRVGGVGGAPAQAKAMTNPSTTVTQGTLIPAVLETAIDTNVPGYVRAVVSQDVKSFDGTRVLVPRSSRLIGQYQSGLQGGQKRAYVIWTRIIRPDGASVNLASPAIGFDGTTGLQGKVSNSFFKRFGSAMLLSVVGGLSALGSGGASVVLGGAGQSAASVAAQQDGQRGPTVRVRQGEPIRIFTARDLDFTQVS</sequence>
<proteinExistence type="inferred from homology"/>
<comment type="caution">
    <text evidence="8">The sequence shown here is derived from an EMBL/GenBank/DDBJ whole genome shotgun (WGS) entry which is preliminary data.</text>
</comment>
<dbReference type="EMBL" id="JAVAIL010000003">
    <property type="protein sequence ID" value="MDP4540078.1"/>
    <property type="molecule type" value="Genomic_DNA"/>
</dbReference>
<keyword evidence="5 7" id="KW-0472">Membrane</keyword>
<feature type="transmembrane region" description="Helical" evidence="7">
    <location>
        <begin position="52"/>
        <end position="72"/>
    </location>
</feature>
<dbReference type="InterPro" id="IPR005498">
    <property type="entry name" value="T4SS_VirB10/TraB/TrbI"/>
</dbReference>
<evidence type="ECO:0000256" key="5">
    <source>
        <dbReference type="ARBA" id="ARBA00023136"/>
    </source>
</evidence>
<name>A0ABT9H9T0_9SPHN</name>
<comment type="subcellular location">
    <subcellularLocation>
        <location evidence="1">Membrane</location>
        <topology evidence="1">Single-pass membrane protein</topology>
    </subcellularLocation>
</comment>
<dbReference type="CDD" id="cd16429">
    <property type="entry name" value="VirB10"/>
    <property type="match status" value="1"/>
</dbReference>
<evidence type="ECO:0000256" key="6">
    <source>
        <dbReference type="SAM" id="MobiDB-lite"/>
    </source>
</evidence>
<protein>
    <submittedName>
        <fullName evidence="8">TrbI/VirB10 family protein</fullName>
    </submittedName>
</protein>
<reference evidence="8 9" key="1">
    <citation type="submission" date="2023-08" db="EMBL/GenBank/DDBJ databases">
        <title>genomic of DY56.</title>
        <authorList>
            <person name="Wang Y."/>
        </authorList>
    </citation>
    <scope>NUCLEOTIDE SEQUENCE [LARGE SCALE GENOMIC DNA]</scope>
    <source>
        <strain evidence="8 9">DY56-A-20</strain>
    </source>
</reference>
<dbReference type="Proteomes" id="UP001235664">
    <property type="component" value="Unassembled WGS sequence"/>
</dbReference>
<feature type="region of interest" description="Disordered" evidence="6">
    <location>
        <begin position="1"/>
        <end position="26"/>
    </location>
</feature>
<organism evidence="8 9">
    <name type="scientific">Qipengyuania benthica</name>
    <dbReference type="NCBI Taxonomy" id="3067651"/>
    <lineage>
        <taxon>Bacteria</taxon>
        <taxon>Pseudomonadati</taxon>
        <taxon>Pseudomonadota</taxon>
        <taxon>Alphaproteobacteria</taxon>
        <taxon>Sphingomonadales</taxon>
        <taxon>Erythrobacteraceae</taxon>
        <taxon>Qipengyuania</taxon>
    </lineage>
</organism>
<keyword evidence="9" id="KW-1185">Reference proteome</keyword>
<evidence type="ECO:0000256" key="3">
    <source>
        <dbReference type="ARBA" id="ARBA00022692"/>
    </source>
</evidence>
<evidence type="ECO:0000256" key="2">
    <source>
        <dbReference type="ARBA" id="ARBA00010265"/>
    </source>
</evidence>
<dbReference type="RefSeq" id="WP_305930222.1">
    <property type="nucleotide sequence ID" value="NZ_JAVAIL010000003.1"/>
</dbReference>
<keyword evidence="3 7" id="KW-0812">Transmembrane</keyword>
<evidence type="ECO:0000256" key="7">
    <source>
        <dbReference type="SAM" id="Phobius"/>
    </source>
</evidence>
<evidence type="ECO:0000313" key="9">
    <source>
        <dbReference type="Proteomes" id="UP001235664"/>
    </source>
</evidence>
<dbReference type="InterPro" id="IPR042217">
    <property type="entry name" value="T4SS_VirB10/TrbI"/>
</dbReference>